<accession>F2WJL5</accession>
<name>F2WJL5_9REOV</name>
<evidence type="ECO:0000313" key="2">
    <source>
        <dbReference type="EMBL" id="ADZ31985.1"/>
    </source>
</evidence>
<protein>
    <submittedName>
        <fullName evidence="2">NS38</fullName>
    </submittedName>
</protein>
<feature type="region of interest" description="Disordered" evidence="1">
    <location>
        <begin position="62"/>
        <end position="82"/>
    </location>
</feature>
<keyword evidence="3" id="KW-1185">Reference proteome</keyword>
<dbReference type="RefSeq" id="YP_009507753.1">
    <property type="nucleotide sequence ID" value="NC_038638.1"/>
</dbReference>
<evidence type="ECO:0000256" key="1">
    <source>
        <dbReference type="SAM" id="MobiDB-lite"/>
    </source>
</evidence>
<dbReference type="OrthoDB" id="4864at10239"/>
<organism evidence="2 3">
    <name type="scientific">Scophthalmus maximus reovirus</name>
    <dbReference type="NCBI Taxonomy" id="994485"/>
    <lineage>
        <taxon>Viruses</taxon>
        <taxon>Riboviria</taxon>
        <taxon>Orthornavirae</taxon>
        <taxon>Duplornaviricota</taxon>
        <taxon>Resentoviricetes</taxon>
        <taxon>Reovirales</taxon>
        <taxon>Spinareoviridae</taxon>
        <taxon>Aquareovirus</taxon>
        <taxon>Aquareovirus scophthalmi</taxon>
    </lineage>
</organism>
<dbReference type="Proteomes" id="UP000232681">
    <property type="component" value="Genome"/>
</dbReference>
<dbReference type="KEGG" id="vg:37618814"/>
<reference evidence="2 3" key="1">
    <citation type="journal article" date="2011" name="BMC Genomics">
        <title>Turbot reovirus (SMReV) genome encoding a FAST protein with a non-AUG start site.</title>
        <authorList>
            <person name="Ke F."/>
            <person name="He L.B."/>
            <person name="Pei C."/>
            <person name="Zhang Q.Y."/>
        </authorList>
    </citation>
    <scope>NUCLEOTIDE SEQUENCE [LARGE SCALE GENOMIC DNA]</scope>
</reference>
<dbReference type="GeneID" id="37618814"/>
<dbReference type="EMBL" id="HM989938">
    <property type="protein sequence ID" value="ADZ31985.1"/>
    <property type="molecule type" value="Genomic_RNA"/>
</dbReference>
<proteinExistence type="predicted"/>
<sequence length="350" mass="38125">MATPSAKLITQENTERVTRLLENYPTLSLTLRQDTSNRGAIESNYSASGPAGSLRLLNPIAVNKNPHQPGYSRPDPEATRPPPLRTLINAGLDAALQHGSQCPVDQALRVFIEKACPHWHAEVLPNDWTRVCPLTLASRISLAAAGFDPNTLDLQAPSSTSMVIAYTSKVLGLCADLANSSLGYFQTSAADAIRNPDSLAVVITQYGYETKGFQRQDAPTCISPNDLDPKYDIAWLSAIVILIAYQLELDLTAASLSTTDVNSMSTHSTAVETLMFKMKWLAPFSSRIMHLCAANAANPFRSFSEMFLMWQKPTKYVLPNITMKLSGRFLEVIADGSELFSVSSSRVGGN</sequence>
<evidence type="ECO:0000313" key="3">
    <source>
        <dbReference type="Proteomes" id="UP000232681"/>
    </source>
</evidence>